<gene>
    <name evidence="1" type="primary">PARPA_04573.1 scaffold 14356</name>
</gene>
<keyword evidence="2" id="KW-1185">Reference proteome</keyword>
<sequence length="142" mass="15936">MMDNPMEECFEALIEERQHLADIYCTNVKHLNNSVEATRKTTSTTLVGILLADLAGIMKNRLVHDFGWLHLENCATGPQSSAETLYLRKRIAVLLEEQVLRSDQFKIATNSVEAMGQENPNEDNTHELVADVGGHGTMDWSH</sequence>
<dbReference type="AlphaFoldDB" id="A0A0B7N5Q8"/>
<name>A0A0B7N5Q8_9FUNG</name>
<proteinExistence type="predicted"/>
<dbReference type="EMBL" id="LN725231">
    <property type="protein sequence ID" value="CEP10805.1"/>
    <property type="molecule type" value="Genomic_DNA"/>
</dbReference>
<dbReference type="Proteomes" id="UP000054107">
    <property type="component" value="Unassembled WGS sequence"/>
</dbReference>
<evidence type="ECO:0000313" key="2">
    <source>
        <dbReference type="Proteomes" id="UP000054107"/>
    </source>
</evidence>
<accession>A0A0B7N5Q8</accession>
<protein>
    <submittedName>
        <fullName evidence="1">Uncharacterized protein</fullName>
    </submittedName>
</protein>
<reference evidence="1 2" key="1">
    <citation type="submission" date="2014-09" db="EMBL/GenBank/DDBJ databases">
        <authorList>
            <person name="Ellenberger Sabrina"/>
        </authorList>
    </citation>
    <scope>NUCLEOTIDE SEQUENCE [LARGE SCALE GENOMIC DNA]</scope>
    <source>
        <strain evidence="1 2">CBS 412.66</strain>
    </source>
</reference>
<feature type="non-terminal residue" evidence="1">
    <location>
        <position position="142"/>
    </location>
</feature>
<evidence type="ECO:0000313" key="1">
    <source>
        <dbReference type="EMBL" id="CEP10805.1"/>
    </source>
</evidence>
<organism evidence="1 2">
    <name type="scientific">Parasitella parasitica</name>
    <dbReference type="NCBI Taxonomy" id="35722"/>
    <lineage>
        <taxon>Eukaryota</taxon>
        <taxon>Fungi</taxon>
        <taxon>Fungi incertae sedis</taxon>
        <taxon>Mucoromycota</taxon>
        <taxon>Mucoromycotina</taxon>
        <taxon>Mucoromycetes</taxon>
        <taxon>Mucorales</taxon>
        <taxon>Mucorineae</taxon>
        <taxon>Mucoraceae</taxon>
        <taxon>Parasitella</taxon>
    </lineage>
</organism>